<evidence type="ECO:0000259" key="2">
    <source>
        <dbReference type="Pfam" id="PF15259"/>
    </source>
</evidence>
<dbReference type="OrthoDB" id="10072587at2759"/>
<comment type="caution">
    <text evidence="3">The sequence shown here is derived from an EMBL/GenBank/DDBJ whole genome shotgun (WGS) entry which is preliminary data.</text>
</comment>
<evidence type="ECO:0000313" key="4">
    <source>
        <dbReference type="Proteomes" id="UP000242188"/>
    </source>
</evidence>
<feature type="region of interest" description="Disordered" evidence="1">
    <location>
        <begin position="644"/>
        <end position="673"/>
    </location>
</feature>
<evidence type="ECO:0000313" key="3">
    <source>
        <dbReference type="EMBL" id="OWF42506.1"/>
    </source>
</evidence>
<dbReference type="EMBL" id="NEDP02005265">
    <property type="protein sequence ID" value="OWF42506.1"/>
    <property type="molecule type" value="Genomic_DNA"/>
</dbReference>
<feature type="compositionally biased region" description="Polar residues" evidence="1">
    <location>
        <begin position="458"/>
        <end position="468"/>
    </location>
</feature>
<feature type="compositionally biased region" description="Polar residues" evidence="1">
    <location>
        <begin position="27"/>
        <end position="37"/>
    </location>
</feature>
<feature type="region of interest" description="Disordered" evidence="1">
    <location>
        <begin position="589"/>
        <end position="627"/>
    </location>
</feature>
<name>A0A210Q193_MIZYE</name>
<dbReference type="Proteomes" id="UP000242188">
    <property type="component" value="Unassembled WGS sequence"/>
</dbReference>
<feature type="compositionally biased region" description="Low complexity" evidence="1">
    <location>
        <begin position="594"/>
        <end position="617"/>
    </location>
</feature>
<evidence type="ECO:0000256" key="1">
    <source>
        <dbReference type="SAM" id="MobiDB-lite"/>
    </source>
</evidence>
<feature type="region of interest" description="Disordered" evidence="1">
    <location>
        <begin position="187"/>
        <end position="515"/>
    </location>
</feature>
<gene>
    <name evidence="3" type="ORF">KP79_PYT11078</name>
</gene>
<feature type="region of interest" description="Disordered" evidence="1">
    <location>
        <begin position="1"/>
        <end position="71"/>
    </location>
</feature>
<dbReference type="InterPro" id="IPR032768">
    <property type="entry name" value="GTSE1_N"/>
</dbReference>
<reference evidence="3 4" key="1">
    <citation type="journal article" date="2017" name="Nat. Ecol. Evol.">
        <title>Scallop genome provides insights into evolution of bilaterian karyotype and development.</title>
        <authorList>
            <person name="Wang S."/>
            <person name="Zhang J."/>
            <person name="Jiao W."/>
            <person name="Li J."/>
            <person name="Xun X."/>
            <person name="Sun Y."/>
            <person name="Guo X."/>
            <person name="Huan P."/>
            <person name="Dong B."/>
            <person name="Zhang L."/>
            <person name="Hu X."/>
            <person name="Sun X."/>
            <person name="Wang J."/>
            <person name="Zhao C."/>
            <person name="Wang Y."/>
            <person name="Wang D."/>
            <person name="Huang X."/>
            <person name="Wang R."/>
            <person name="Lv J."/>
            <person name="Li Y."/>
            <person name="Zhang Z."/>
            <person name="Liu B."/>
            <person name="Lu W."/>
            <person name="Hui Y."/>
            <person name="Liang J."/>
            <person name="Zhou Z."/>
            <person name="Hou R."/>
            <person name="Li X."/>
            <person name="Liu Y."/>
            <person name="Li H."/>
            <person name="Ning X."/>
            <person name="Lin Y."/>
            <person name="Zhao L."/>
            <person name="Xing Q."/>
            <person name="Dou J."/>
            <person name="Li Y."/>
            <person name="Mao J."/>
            <person name="Guo H."/>
            <person name="Dou H."/>
            <person name="Li T."/>
            <person name="Mu C."/>
            <person name="Jiang W."/>
            <person name="Fu Q."/>
            <person name="Fu X."/>
            <person name="Miao Y."/>
            <person name="Liu J."/>
            <person name="Yu Q."/>
            <person name="Li R."/>
            <person name="Liao H."/>
            <person name="Li X."/>
            <person name="Kong Y."/>
            <person name="Jiang Z."/>
            <person name="Chourrout D."/>
            <person name="Li R."/>
            <person name="Bao Z."/>
        </authorList>
    </citation>
    <scope>NUCLEOTIDE SEQUENCE [LARGE SCALE GENOMIC DNA]</scope>
    <source>
        <strain evidence="3 4">PY_sf001</strain>
    </source>
</reference>
<dbReference type="AlphaFoldDB" id="A0A210Q193"/>
<feature type="compositionally biased region" description="Low complexity" evidence="1">
    <location>
        <begin position="370"/>
        <end position="396"/>
    </location>
</feature>
<sequence>MEDENVLLVDVTVPPEMDSPLDFSRPLISSHSPQLPSKVTEDTSNKENADATIDSIEIERSDESDRRHSLTLSTPGALHHRILRDVTQKSTCSNAVSSPVISMLEDEMFDFDFALSPASGSLERSQEEEEEEEEEVFFGPMGFAERCVAQAVGPEVKPLSPLNAGQIAELVKEAALVAYRLKTDYKNSSLNESESPPKKRHSRSGTFTMDSSPLKLLSLPIIESEEPSPEAETTNKPDSASKKNGGTVTKGNKENLLEQGRKLVTPNRSKSRRSGLVPPANKAKKSLHGVFKAKPTEKNPEEDVPTESEAQVTRPDVKSRTSNPVPVIKQALTSKIPDKKSGLARPTQRLQPPKSIQPPKSHLAVKAIDTSSSTSIATTGSKPPSSSLKRSLQPPKTFTKDSDMSNNNSVNASANRTVSNPNRRSIQPLKSCLAVKTDSSTNRNTNSTSNRKSLNTTISMTGSRSITPASGKESKLKIPGSSGTKLNRSYTISEPKSTNASEAPGSKRPASKLSLLQPSQIKKKTIAMPSNTKVSNGPVKAMAPAGIQSRTVEKKPSVRLGSSSSGHVSMSTPIKVQKNVQPKLLSSTFTATPSTSGPLSCRSGSSTSSYSSVCDSPFTTRGRGPRLARKQSVGMYASLDEINEHSPSALMPRKQRVLNTPNMPEPKRISKWSPVHKTKPLCLDEAVSQCTKRTASR</sequence>
<feature type="compositionally biased region" description="Polar residues" evidence="1">
    <location>
        <begin position="481"/>
        <end position="501"/>
    </location>
</feature>
<feature type="compositionally biased region" description="Low complexity" evidence="1">
    <location>
        <begin position="439"/>
        <end position="457"/>
    </location>
</feature>
<accession>A0A210Q193</accession>
<dbReference type="Pfam" id="PF15259">
    <property type="entry name" value="GTSE1_N"/>
    <property type="match status" value="1"/>
</dbReference>
<keyword evidence="4" id="KW-1185">Reference proteome</keyword>
<feature type="domain" description="G2 and S phase-expressed protein 1 N-terminal" evidence="2">
    <location>
        <begin position="102"/>
        <end position="219"/>
    </location>
</feature>
<proteinExistence type="predicted"/>
<feature type="compositionally biased region" description="Low complexity" evidence="1">
    <location>
        <begin position="405"/>
        <end position="420"/>
    </location>
</feature>
<feature type="compositionally biased region" description="Basic and acidic residues" evidence="1">
    <location>
        <begin position="57"/>
        <end position="68"/>
    </location>
</feature>
<feature type="compositionally biased region" description="Low complexity" evidence="1">
    <location>
        <begin position="211"/>
        <end position="222"/>
    </location>
</feature>
<feature type="compositionally biased region" description="Basic and acidic residues" evidence="1">
    <location>
        <begin position="251"/>
        <end position="261"/>
    </location>
</feature>
<feature type="compositionally biased region" description="Basic and acidic residues" evidence="1">
    <location>
        <begin position="39"/>
        <end position="49"/>
    </location>
</feature>
<protein>
    <recommendedName>
        <fullName evidence="2">G2 and S phase-expressed protein 1 N-terminal domain-containing protein</fullName>
    </recommendedName>
</protein>
<organism evidence="3 4">
    <name type="scientific">Mizuhopecten yessoensis</name>
    <name type="common">Japanese scallop</name>
    <name type="synonym">Patinopecten yessoensis</name>
    <dbReference type="NCBI Taxonomy" id="6573"/>
    <lineage>
        <taxon>Eukaryota</taxon>
        <taxon>Metazoa</taxon>
        <taxon>Spiralia</taxon>
        <taxon>Lophotrochozoa</taxon>
        <taxon>Mollusca</taxon>
        <taxon>Bivalvia</taxon>
        <taxon>Autobranchia</taxon>
        <taxon>Pteriomorphia</taxon>
        <taxon>Pectinida</taxon>
        <taxon>Pectinoidea</taxon>
        <taxon>Pectinidae</taxon>
        <taxon>Mizuhopecten</taxon>
    </lineage>
</organism>